<dbReference type="VEuPathDB" id="FungiDB:A1O9_04357"/>
<dbReference type="SUPFAM" id="SSF54197">
    <property type="entry name" value="HIT-like"/>
    <property type="match status" value="1"/>
</dbReference>
<feature type="region of interest" description="Disordered" evidence="1">
    <location>
        <begin position="69"/>
        <end position="102"/>
    </location>
</feature>
<keyword evidence="5" id="KW-1185">Reference proteome</keyword>
<dbReference type="HOGENOM" id="CLU_049915_2_1_1"/>
<dbReference type="PANTHER" id="PTHR38420:SF3">
    <property type="entry name" value="5',5'''-P-1,P-4-TETRAPHOSPHATE PHOSPHORYLASE 2"/>
    <property type="match status" value="1"/>
</dbReference>
<feature type="domain" description="ATP adenylyltransferase C-terminal" evidence="2">
    <location>
        <begin position="238"/>
        <end position="373"/>
    </location>
</feature>
<dbReference type="GeneID" id="25279290"/>
<gene>
    <name evidence="4" type="ORF">A1O9_04357</name>
</gene>
<name>A0A072PJL4_9EURO</name>
<dbReference type="STRING" id="1182545.A0A072PJL4"/>
<protein>
    <submittedName>
        <fullName evidence="4">Uncharacterized protein</fullName>
    </submittedName>
</protein>
<dbReference type="InterPro" id="IPR043171">
    <property type="entry name" value="Ap4A_phos1/2-like"/>
</dbReference>
<dbReference type="InterPro" id="IPR036265">
    <property type="entry name" value="HIT-like_sf"/>
</dbReference>
<evidence type="ECO:0000259" key="3">
    <source>
        <dbReference type="Pfam" id="PF19327"/>
    </source>
</evidence>
<dbReference type="Proteomes" id="UP000027920">
    <property type="component" value="Unassembled WGS sequence"/>
</dbReference>
<sequence length="389" mass="43117">MEGLLGIRESLSTLISRKFREAYKNKDIIFSDTSLAIVQTQNGIPVGPNPFIPYNFLFQLRYCPALAKKPTSTPTSKPQGGSSDTHKMEREDSKTEKPKFNPFANPAPELLIAQVPRGNDNIKYSHALILNKFPVIKNHFIIATKSNKPQTAVLEEDDLSMTYACLRAWSNQRHDPAHSKRLFSFFNSGEHSGASQPHRHLQFLPVEDMLRNEKEHFDLLIDHMTVQAHPDLPLYQDPALPILHFATPLEEGNLSASALHSKYVMLLRAAISAVQHPGEPFNSSSSFSVEDNSGSAAVSYNLAMTTERMAICPRRKEGAGILRGASASGPDSFVAINGTILGGTLMVKDEAEWDLLRQDPSVLEDLLAELGYPLLSWLSLEPTVTDARM</sequence>
<evidence type="ECO:0000313" key="5">
    <source>
        <dbReference type="Proteomes" id="UP000027920"/>
    </source>
</evidence>
<dbReference type="Pfam" id="PF09830">
    <property type="entry name" value="ATP_transf"/>
    <property type="match status" value="1"/>
</dbReference>
<dbReference type="AlphaFoldDB" id="A0A072PJL4"/>
<dbReference type="Gene3D" id="3.30.428.70">
    <property type="match status" value="1"/>
</dbReference>
<comment type="caution">
    <text evidence="4">The sequence shown here is derived from an EMBL/GenBank/DDBJ whole genome shotgun (WGS) entry which is preliminary data.</text>
</comment>
<feature type="domain" description="Ap4A phosphorylase 1/2 N-terminal" evidence="3">
    <location>
        <begin position="89"/>
        <end position="207"/>
    </location>
</feature>
<feature type="compositionally biased region" description="Polar residues" evidence="1">
    <location>
        <begin position="70"/>
        <end position="83"/>
    </location>
</feature>
<dbReference type="InterPro" id="IPR009163">
    <property type="entry name" value="Ap4A_phos1/2"/>
</dbReference>
<organism evidence="4 5">
    <name type="scientific">Exophiala aquamarina CBS 119918</name>
    <dbReference type="NCBI Taxonomy" id="1182545"/>
    <lineage>
        <taxon>Eukaryota</taxon>
        <taxon>Fungi</taxon>
        <taxon>Dikarya</taxon>
        <taxon>Ascomycota</taxon>
        <taxon>Pezizomycotina</taxon>
        <taxon>Eurotiomycetes</taxon>
        <taxon>Chaetothyriomycetidae</taxon>
        <taxon>Chaetothyriales</taxon>
        <taxon>Herpotrichiellaceae</taxon>
        <taxon>Exophiala</taxon>
    </lineage>
</organism>
<dbReference type="GO" id="GO:0009117">
    <property type="term" value="P:nucleotide metabolic process"/>
    <property type="evidence" value="ECO:0007669"/>
    <property type="project" value="InterPro"/>
</dbReference>
<dbReference type="GO" id="GO:0003877">
    <property type="term" value="F:ATP:ADP adenylyltransferase activity"/>
    <property type="evidence" value="ECO:0007669"/>
    <property type="project" value="InterPro"/>
</dbReference>
<feature type="compositionally biased region" description="Basic and acidic residues" evidence="1">
    <location>
        <begin position="84"/>
        <end position="99"/>
    </location>
</feature>
<dbReference type="GO" id="GO:0005524">
    <property type="term" value="F:ATP binding"/>
    <property type="evidence" value="ECO:0007669"/>
    <property type="project" value="InterPro"/>
</dbReference>
<accession>A0A072PJL4</accession>
<dbReference type="EMBL" id="AMGV01000003">
    <property type="protein sequence ID" value="KEF59513.1"/>
    <property type="molecule type" value="Genomic_DNA"/>
</dbReference>
<dbReference type="InterPro" id="IPR019200">
    <property type="entry name" value="ATP_adenylylTrfase_C"/>
</dbReference>
<dbReference type="OrthoDB" id="10267950at2759"/>
<evidence type="ECO:0000256" key="1">
    <source>
        <dbReference type="SAM" id="MobiDB-lite"/>
    </source>
</evidence>
<dbReference type="InterPro" id="IPR045759">
    <property type="entry name" value="Ap4A_phos1/2_N"/>
</dbReference>
<proteinExistence type="predicted"/>
<evidence type="ECO:0000313" key="4">
    <source>
        <dbReference type="EMBL" id="KEF59513.1"/>
    </source>
</evidence>
<dbReference type="RefSeq" id="XP_013262103.1">
    <property type="nucleotide sequence ID" value="XM_013406649.1"/>
</dbReference>
<dbReference type="PANTHER" id="PTHR38420">
    <property type="entry name" value="AP-4-A PHOSPHORYLASE II"/>
    <property type="match status" value="1"/>
</dbReference>
<dbReference type="Pfam" id="PF19327">
    <property type="entry name" value="Ap4A_phos_N"/>
    <property type="match status" value="1"/>
</dbReference>
<reference evidence="4 5" key="1">
    <citation type="submission" date="2013-03" db="EMBL/GenBank/DDBJ databases">
        <title>The Genome Sequence of Exophiala aquamarina CBS 119918.</title>
        <authorList>
            <consortium name="The Broad Institute Genomics Platform"/>
            <person name="Cuomo C."/>
            <person name="de Hoog S."/>
            <person name="Gorbushina A."/>
            <person name="Walker B."/>
            <person name="Young S.K."/>
            <person name="Zeng Q."/>
            <person name="Gargeya S."/>
            <person name="Fitzgerald M."/>
            <person name="Haas B."/>
            <person name="Abouelleil A."/>
            <person name="Allen A.W."/>
            <person name="Alvarado L."/>
            <person name="Arachchi H.M."/>
            <person name="Berlin A.M."/>
            <person name="Chapman S.B."/>
            <person name="Gainer-Dewar J."/>
            <person name="Goldberg J."/>
            <person name="Griggs A."/>
            <person name="Gujja S."/>
            <person name="Hansen M."/>
            <person name="Howarth C."/>
            <person name="Imamovic A."/>
            <person name="Ireland A."/>
            <person name="Larimer J."/>
            <person name="McCowan C."/>
            <person name="Murphy C."/>
            <person name="Pearson M."/>
            <person name="Poon T.W."/>
            <person name="Priest M."/>
            <person name="Roberts A."/>
            <person name="Saif S."/>
            <person name="Shea T."/>
            <person name="Sisk P."/>
            <person name="Sykes S."/>
            <person name="Wortman J."/>
            <person name="Nusbaum C."/>
            <person name="Birren B."/>
        </authorList>
    </citation>
    <scope>NUCLEOTIDE SEQUENCE [LARGE SCALE GENOMIC DNA]</scope>
    <source>
        <strain evidence="4 5">CBS 119918</strain>
    </source>
</reference>
<evidence type="ECO:0000259" key="2">
    <source>
        <dbReference type="Pfam" id="PF09830"/>
    </source>
</evidence>